<sequence>MANNENAIVALQLDERGDFAPDMQKILTKYGDNIKTRIGLHNYSDDQGLILLQFSGQSNSLAEFKAEVNNINSLSYKAMNLSFH</sequence>
<organism evidence="1 2">
    <name type="scientific">Halobacteroides halobius (strain ATCC 35273 / DSM 5150 / MD-1)</name>
    <dbReference type="NCBI Taxonomy" id="748449"/>
    <lineage>
        <taxon>Bacteria</taxon>
        <taxon>Bacillati</taxon>
        <taxon>Bacillota</taxon>
        <taxon>Clostridia</taxon>
        <taxon>Halanaerobiales</taxon>
        <taxon>Halobacteroidaceae</taxon>
        <taxon>Halobacteroides</taxon>
    </lineage>
</organism>
<dbReference type="OrthoDB" id="1121298at2"/>
<evidence type="ECO:0008006" key="3">
    <source>
        <dbReference type="Google" id="ProtNLM"/>
    </source>
</evidence>
<protein>
    <recommendedName>
        <fullName evidence="3">Iron-only hydrogenase system regulator</fullName>
    </recommendedName>
</protein>
<dbReference type="Proteomes" id="UP000010880">
    <property type="component" value="Chromosome"/>
</dbReference>
<dbReference type="STRING" id="748449.Halha_1264"/>
<dbReference type="RefSeq" id="WP_015326932.1">
    <property type="nucleotide sequence ID" value="NC_019978.1"/>
</dbReference>
<dbReference type="EMBL" id="CP003359">
    <property type="protein sequence ID" value="AGB41210.1"/>
    <property type="molecule type" value="Genomic_DNA"/>
</dbReference>
<keyword evidence="2" id="KW-1185">Reference proteome</keyword>
<gene>
    <name evidence="1" type="ordered locus">Halha_1264</name>
</gene>
<dbReference type="KEGG" id="hhl:Halha_1264"/>
<name>L0K9J6_HALHC</name>
<dbReference type="AlphaFoldDB" id="L0K9J6"/>
<dbReference type="SUPFAM" id="SSF55021">
    <property type="entry name" value="ACT-like"/>
    <property type="match status" value="1"/>
</dbReference>
<dbReference type="HOGENOM" id="CLU_170247_1_0_9"/>
<dbReference type="InterPro" id="IPR027271">
    <property type="entry name" value="Acetolactate_synth/TF_NikR_C"/>
</dbReference>
<dbReference type="Gene3D" id="3.30.70.1150">
    <property type="entry name" value="ACT-like. Chain A, domain 2"/>
    <property type="match status" value="1"/>
</dbReference>
<proteinExistence type="predicted"/>
<evidence type="ECO:0000313" key="2">
    <source>
        <dbReference type="Proteomes" id="UP000010880"/>
    </source>
</evidence>
<dbReference type="InterPro" id="IPR045865">
    <property type="entry name" value="ACT-like_dom_sf"/>
</dbReference>
<reference evidence="2" key="1">
    <citation type="submission" date="2012-02" db="EMBL/GenBank/DDBJ databases">
        <title>The complete genome of Halobacteroides halobius DSM 5150.</title>
        <authorList>
            <person name="Lucas S."/>
            <person name="Copeland A."/>
            <person name="Lapidus A."/>
            <person name="Glavina del Rio T."/>
            <person name="Dalin E."/>
            <person name="Tice H."/>
            <person name="Bruce D."/>
            <person name="Goodwin L."/>
            <person name="Pitluck S."/>
            <person name="Peters L."/>
            <person name="Mikhailova N."/>
            <person name="Gu W."/>
            <person name="Kyrpides N."/>
            <person name="Mavromatis K."/>
            <person name="Ivanova N."/>
            <person name="Brettin T."/>
            <person name="Detter J.C."/>
            <person name="Han C."/>
            <person name="Larimer F."/>
            <person name="Land M."/>
            <person name="Hauser L."/>
            <person name="Markowitz V."/>
            <person name="Cheng J.-F."/>
            <person name="Hugenholtz P."/>
            <person name="Woyke T."/>
            <person name="Wu D."/>
            <person name="Tindall B."/>
            <person name="Pomrenke H."/>
            <person name="Brambilla E."/>
            <person name="Klenk H.-P."/>
            <person name="Eisen J.A."/>
        </authorList>
    </citation>
    <scope>NUCLEOTIDE SEQUENCE [LARGE SCALE GENOMIC DNA]</scope>
    <source>
        <strain evidence="2">ATCC 35273 / DSM 5150 / MD-1</strain>
    </source>
</reference>
<evidence type="ECO:0000313" key="1">
    <source>
        <dbReference type="EMBL" id="AGB41210.1"/>
    </source>
</evidence>
<accession>L0K9J6</accession>